<proteinExistence type="predicted"/>
<accession>D1BZX9</accession>
<dbReference type="InterPro" id="IPR043595">
    <property type="entry name" value="FaeB/C/D"/>
</dbReference>
<keyword evidence="2" id="KW-0964">Secreted</keyword>
<keyword evidence="9" id="KW-1185">Reference proteome</keyword>
<dbReference type="RefSeq" id="WP_012879849.1">
    <property type="nucleotide sequence ID" value="NC_013530.1"/>
</dbReference>
<evidence type="ECO:0000256" key="1">
    <source>
        <dbReference type="ARBA" id="ARBA00004613"/>
    </source>
</evidence>
<dbReference type="SUPFAM" id="SSF53474">
    <property type="entry name" value="alpha/beta-Hydrolases"/>
    <property type="match status" value="1"/>
</dbReference>
<keyword evidence="7" id="KW-0624">Polysaccharide degradation</keyword>
<dbReference type="KEGG" id="xce:Xcel_3106"/>
<dbReference type="Gene3D" id="3.40.50.1820">
    <property type="entry name" value="alpha/beta hydrolase"/>
    <property type="match status" value="1"/>
</dbReference>
<gene>
    <name evidence="8" type="ordered locus">Xcel_3106</name>
</gene>
<dbReference type="GO" id="GO:0030600">
    <property type="term" value="F:feruloyl esterase activity"/>
    <property type="evidence" value="ECO:0007669"/>
    <property type="project" value="InterPro"/>
</dbReference>
<evidence type="ECO:0000256" key="5">
    <source>
        <dbReference type="ARBA" id="ARBA00022801"/>
    </source>
</evidence>
<name>D1BZX9_XYLCX</name>
<evidence type="ECO:0000256" key="4">
    <source>
        <dbReference type="ARBA" id="ARBA00022729"/>
    </source>
</evidence>
<evidence type="ECO:0000256" key="6">
    <source>
        <dbReference type="ARBA" id="ARBA00023277"/>
    </source>
</evidence>
<keyword evidence="3" id="KW-0858">Xylan degradation</keyword>
<evidence type="ECO:0000313" key="9">
    <source>
        <dbReference type="Proteomes" id="UP000002255"/>
    </source>
</evidence>
<dbReference type="InterPro" id="IPR029058">
    <property type="entry name" value="AB_hydrolase_fold"/>
</dbReference>
<dbReference type="PANTHER" id="PTHR38050:SF2">
    <property type="entry name" value="FERULOYL ESTERASE C-RELATED"/>
    <property type="match status" value="1"/>
</dbReference>
<evidence type="ECO:0000256" key="3">
    <source>
        <dbReference type="ARBA" id="ARBA00022651"/>
    </source>
</evidence>
<dbReference type="AlphaFoldDB" id="D1BZX9"/>
<dbReference type="Proteomes" id="UP000002255">
    <property type="component" value="Chromosome"/>
</dbReference>
<dbReference type="OrthoDB" id="9767239at2"/>
<dbReference type="HOGENOM" id="CLU_027551_4_1_11"/>
<evidence type="ECO:0000313" key="8">
    <source>
        <dbReference type="EMBL" id="ACZ32107.1"/>
    </source>
</evidence>
<evidence type="ECO:0000256" key="7">
    <source>
        <dbReference type="ARBA" id="ARBA00023326"/>
    </source>
</evidence>
<evidence type="ECO:0000256" key="2">
    <source>
        <dbReference type="ARBA" id="ARBA00022525"/>
    </source>
</evidence>
<dbReference type="eggNOG" id="COG3509">
    <property type="taxonomic scope" value="Bacteria"/>
</dbReference>
<dbReference type="STRING" id="446471.Xcel_3106"/>
<dbReference type="PANTHER" id="PTHR38050">
    <property type="match status" value="1"/>
</dbReference>
<dbReference type="GO" id="GO:0045493">
    <property type="term" value="P:xylan catabolic process"/>
    <property type="evidence" value="ECO:0007669"/>
    <property type="project" value="UniProtKB-KW"/>
</dbReference>
<keyword evidence="5" id="KW-0378">Hydrolase</keyword>
<dbReference type="InterPro" id="IPR000801">
    <property type="entry name" value="Esterase-like"/>
</dbReference>
<keyword evidence="6" id="KW-0119">Carbohydrate metabolism</keyword>
<reference evidence="9" key="1">
    <citation type="submission" date="2009-11" db="EMBL/GenBank/DDBJ databases">
        <title>The complete chromosome of Xylanimonas cellulosilytica DSM 15894.</title>
        <authorList>
            <consortium name="US DOE Joint Genome Institute (JGI-PGF)"/>
            <person name="Lucas S."/>
            <person name="Copeland A."/>
            <person name="Lapidus A."/>
            <person name="Glavina del Rio T."/>
            <person name="Dalin E."/>
            <person name="Tice H."/>
            <person name="Bruce D."/>
            <person name="Goodwin L."/>
            <person name="Pitluck S."/>
            <person name="Kyrpides N."/>
            <person name="Mavromatis K."/>
            <person name="Ivanova N."/>
            <person name="Mikhailova N."/>
            <person name="Foster B."/>
            <person name="Clum A."/>
            <person name="Brettin T."/>
            <person name="Detter J.C."/>
            <person name="Han C."/>
            <person name="Larimer F."/>
            <person name="Land M."/>
            <person name="Hauser L."/>
            <person name="Markowitz V."/>
            <person name="Cheng J.F."/>
            <person name="Hugenholtz P."/>
            <person name="Woyke T."/>
            <person name="Wu D."/>
            <person name="Gehrich-Schroeter G."/>
            <person name="Schneider S."/>
            <person name="Pukall S.R."/>
            <person name="Klenk H.P."/>
            <person name="Eisen J.A."/>
        </authorList>
    </citation>
    <scope>NUCLEOTIDE SEQUENCE [LARGE SCALE GENOMIC DNA]</scope>
    <source>
        <strain evidence="9">DSM 15894 / CECT 5975 / LMG 20990 / XIL07</strain>
    </source>
</reference>
<dbReference type="GO" id="GO:0005576">
    <property type="term" value="C:extracellular region"/>
    <property type="evidence" value="ECO:0007669"/>
    <property type="project" value="UniProtKB-SubCell"/>
</dbReference>
<dbReference type="EMBL" id="CP001821">
    <property type="protein sequence ID" value="ACZ32107.1"/>
    <property type="molecule type" value="Genomic_DNA"/>
</dbReference>
<organism evidence="8 9">
    <name type="scientific">Xylanimonas cellulosilytica (strain DSM 15894 / JCM 12276 / CECT 5975 / KCTC 9989 / LMG 20990 / NBRC 107835 / XIL07)</name>
    <dbReference type="NCBI Taxonomy" id="446471"/>
    <lineage>
        <taxon>Bacteria</taxon>
        <taxon>Bacillati</taxon>
        <taxon>Actinomycetota</taxon>
        <taxon>Actinomycetes</taxon>
        <taxon>Micrococcales</taxon>
        <taxon>Promicromonosporaceae</taxon>
        <taxon>Xylanimonas</taxon>
    </lineage>
</organism>
<comment type="subcellular location">
    <subcellularLocation>
        <location evidence="1">Secreted</location>
    </subcellularLocation>
</comment>
<dbReference type="Pfam" id="PF00756">
    <property type="entry name" value="Esterase"/>
    <property type="match status" value="1"/>
</dbReference>
<sequence length="341" mass="34745">MPTTTKVPHDAPLRAVLLRTTTLRTTTLGAATLGAALLALAGCSGDAPPTSPTATPTVLAPDVSAAPPAIEPGSTGTVALGDRPFALTVPDGYDPATPVPLVVGLHGYTSKSADLVQYLGLDAQSQSEGFLLAAPDGTTDAHDAPFWNATNACCNFFGAGIDDSAYLADVIATVEAQYAVDPARVVVVGHSNGGFMALRMACEHADVVTAVASIAGAQVLDPADCDPARPVNVLQVHGSSDETIAYDGGSNGGGRQYPGAVGTVEAWRALDGCTAEPQDGEPLDLEAAREGAETSVRTSPGCADGTEVALWTIDGGRHVPTWTDAGREAIVGWLLDHPREG</sequence>
<reference evidence="8 9" key="2">
    <citation type="journal article" date="2010" name="Stand. Genomic Sci.">
        <title>Complete genome sequence of Xylanimonas cellulosilytica type strain (XIL07).</title>
        <authorList>
            <person name="Foster B."/>
            <person name="Pukall R."/>
            <person name="Abt B."/>
            <person name="Nolan M."/>
            <person name="Glavina Del Rio T."/>
            <person name="Chen F."/>
            <person name="Lucas S."/>
            <person name="Tice H."/>
            <person name="Pitluck S."/>
            <person name="Cheng J.-F."/>
            <person name="Chertkov O."/>
            <person name="Brettin T."/>
            <person name="Han C."/>
            <person name="Detter J.C."/>
            <person name="Bruce D."/>
            <person name="Goodwin L."/>
            <person name="Ivanova N."/>
            <person name="Mavromatis K."/>
            <person name="Pati A."/>
            <person name="Mikhailova N."/>
            <person name="Chen A."/>
            <person name="Palaniappan K."/>
            <person name="Land M."/>
            <person name="Hauser L."/>
            <person name="Chang Y.-J."/>
            <person name="Jeffries C.D."/>
            <person name="Chain P."/>
            <person name="Rohde M."/>
            <person name="Goeker M."/>
            <person name="Bristow J."/>
            <person name="Eisen J.A."/>
            <person name="Markowitz V."/>
            <person name="Hugenholtz P."/>
            <person name="Kyrpides N.C."/>
            <person name="Klenk H.-P."/>
            <person name="Lapidus A."/>
        </authorList>
    </citation>
    <scope>NUCLEOTIDE SEQUENCE [LARGE SCALE GENOMIC DNA]</scope>
    <source>
        <strain evidence="9">DSM 15894 / CECT 5975 / LMG 20990 / XIL07</strain>
    </source>
</reference>
<keyword evidence="8" id="KW-0449">Lipoprotein</keyword>
<keyword evidence="4" id="KW-0732">Signal</keyword>
<protein>
    <submittedName>
        <fullName evidence="8">Lipoprotein</fullName>
    </submittedName>
</protein>